<organism evidence="6 7">
    <name type="scientific">Acidihalobacter aeolianus</name>
    <dbReference type="NCBI Taxonomy" id="2792603"/>
    <lineage>
        <taxon>Bacteria</taxon>
        <taxon>Pseudomonadati</taxon>
        <taxon>Pseudomonadota</taxon>
        <taxon>Gammaproteobacteria</taxon>
        <taxon>Chromatiales</taxon>
        <taxon>Ectothiorhodospiraceae</taxon>
        <taxon>Acidihalobacter</taxon>
    </lineage>
</organism>
<proteinExistence type="predicted"/>
<evidence type="ECO:0000256" key="4">
    <source>
        <dbReference type="ARBA" id="ARBA00023004"/>
    </source>
</evidence>
<dbReference type="KEGG" id="aaeo:BJI67_15490"/>
<sequence>MPTRRLNPLCDRIGRENVERVIAEFYLLLRSDDLLSPFFVDLKNPAEHERRIVEYWWIAMGGKPLGAPVETGMVSVHAGLGLTAAHFERWLELFRKTLDSSLDPPLAKAWMIMAGGVAARLRSALAIV</sequence>
<keyword evidence="4 5" id="KW-0408">Iron</keyword>
<dbReference type="Gene3D" id="1.10.490.10">
    <property type="entry name" value="Globins"/>
    <property type="match status" value="1"/>
</dbReference>
<dbReference type="InterPro" id="IPR001486">
    <property type="entry name" value="Hemoglobin_trunc"/>
</dbReference>
<gene>
    <name evidence="6" type="ORF">BJI67_15490</name>
</gene>
<dbReference type="Pfam" id="PF01152">
    <property type="entry name" value="Bac_globin"/>
    <property type="match status" value="1"/>
</dbReference>
<evidence type="ECO:0000313" key="7">
    <source>
        <dbReference type="Proteomes" id="UP000095342"/>
    </source>
</evidence>
<feature type="binding site" description="distal binding residue" evidence="5">
    <location>
        <position position="77"/>
    </location>
    <ligand>
        <name>heme</name>
        <dbReference type="ChEBI" id="CHEBI:30413"/>
    </ligand>
    <ligandPart>
        <name>Fe</name>
        <dbReference type="ChEBI" id="CHEBI:18248"/>
    </ligandPart>
</feature>
<keyword evidence="3 5" id="KW-0479">Metal-binding</keyword>
<dbReference type="RefSeq" id="WP_070073808.1">
    <property type="nucleotide sequence ID" value="NZ_CP017448.1"/>
</dbReference>
<dbReference type="GO" id="GO:0046872">
    <property type="term" value="F:metal ion binding"/>
    <property type="evidence" value="ECO:0007669"/>
    <property type="project" value="UniProtKB-KW"/>
</dbReference>
<dbReference type="GO" id="GO:0020037">
    <property type="term" value="F:heme binding"/>
    <property type="evidence" value="ECO:0007669"/>
    <property type="project" value="InterPro"/>
</dbReference>
<dbReference type="InterPro" id="IPR009050">
    <property type="entry name" value="Globin-like_sf"/>
</dbReference>
<evidence type="ECO:0000256" key="2">
    <source>
        <dbReference type="ARBA" id="ARBA00022617"/>
    </source>
</evidence>
<evidence type="ECO:0000256" key="1">
    <source>
        <dbReference type="ARBA" id="ARBA00022448"/>
    </source>
</evidence>
<evidence type="ECO:0000313" key="6">
    <source>
        <dbReference type="EMBL" id="AOV18278.1"/>
    </source>
</evidence>
<dbReference type="GO" id="GO:0019825">
    <property type="term" value="F:oxygen binding"/>
    <property type="evidence" value="ECO:0007669"/>
    <property type="project" value="InterPro"/>
</dbReference>
<evidence type="ECO:0008006" key="8">
    <source>
        <dbReference type="Google" id="ProtNLM"/>
    </source>
</evidence>
<dbReference type="AlphaFoldDB" id="A0A1D8KBD5"/>
<dbReference type="InterPro" id="IPR012292">
    <property type="entry name" value="Globin/Proto"/>
</dbReference>
<accession>A0A1D8KBD5</accession>
<dbReference type="SUPFAM" id="SSF46458">
    <property type="entry name" value="Globin-like"/>
    <property type="match status" value="1"/>
</dbReference>
<reference evidence="6 7" key="1">
    <citation type="submission" date="2016-09" db="EMBL/GenBank/DDBJ databases">
        <title>Acidihalobacter prosperus V6 (DSM14174).</title>
        <authorList>
            <person name="Khaleque H.N."/>
            <person name="Ramsay J.P."/>
            <person name="Murphy R.J.T."/>
            <person name="Kaksonen A.H."/>
            <person name="Boxall N.J."/>
            <person name="Watkin E.L.J."/>
        </authorList>
    </citation>
    <scope>NUCLEOTIDE SEQUENCE [LARGE SCALE GENOMIC DNA]</scope>
    <source>
        <strain evidence="6 7">V6</strain>
    </source>
</reference>
<dbReference type="CDD" id="cd08916">
    <property type="entry name" value="TrHb3_P"/>
    <property type="match status" value="1"/>
</dbReference>
<keyword evidence="1" id="KW-0813">Transport</keyword>
<keyword evidence="7" id="KW-1185">Reference proteome</keyword>
<keyword evidence="2 5" id="KW-0349">Heme</keyword>
<name>A0A1D8KBD5_9GAMM</name>
<protein>
    <recommendedName>
        <fullName evidence="8">Globin</fullName>
    </recommendedName>
</protein>
<dbReference type="EMBL" id="CP017448">
    <property type="protein sequence ID" value="AOV18278.1"/>
    <property type="molecule type" value="Genomic_DNA"/>
</dbReference>
<dbReference type="Proteomes" id="UP000095342">
    <property type="component" value="Chromosome"/>
</dbReference>
<evidence type="ECO:0000256" key="3">
    <source>
        <dbReference type="ARBA" id="ARBA00022723"/>
    </source>
</evidence>
<evidence type="ECO:0000256" key="5">
    <source>
        <dbReference type="PIRSR" id="PIRSR601486-1"/>
    </source>
</evidence>